<proteinExistence type="predicted"/>
<evidence type="ECO:0000256" key="2">
    <source>
        <dbReference type="SAM" id="Phobius"/>
    </source>
</evidence>
<protein>
    <recommendedName>
        <fullName evidence="3">Thrombospondin-like N-terminal domain-containing protein</fullName>
    </recommendedName>
</protein>
<dbReference type="SMART" id="SM00210">
    <property type="entry name" value="TSPN"/>
    <property type="match status" value="1"/>
</dbReference>
<keyword evidence="2" id="KW-0472">Membrane</keyword>
<keyword evidence="5" id="KW-1185">Reference proteome</keyword>
<feature type="domain" description="Thrombospondin-like N-terminal" evidence="3">
    <location>
        <begin position="23"/>
        <end position="222"/>
    </location>
</feature>
<organism evidence="4 5">
    <name type="scientific">Coptotermes formosanus</name>
    <name type="common">Formosan subterranean termite</name>
    <dbReference type="NCBI Taxonomy" id="36987"/>
    <lineage>
        <taxon>Eukaryota</taxon>
        <taxon>Metazoa</taxon>
        <taxon>Ecdysozoa</taxon>
        <taxon>Arthropoda</taxon>
        <taxon>Hexapoda</taxon>
        <taxon>Insecta</taxon>
        <taxon>Pterygota</taxon>
        <taxon>Neoptera</taxon>
        <taxon>Polyneoptera</taxon>
        <taxon>Dictyoptera</taxon>
        <taxon>Blattodea</taxon>
        <taxon>Blattoidea</taxon>
        <taxon>Termitoidae</taxon>
        <taxon>Rhinotermitidae</taxon>
        <taxon>Coptotermes</taxon>
    </lineage>
</organism>
<dbReference type="SUPFAM" id="SSF49899">
    <property type="entry name" value="Concanavalin A-like lectins/glucanases"/>
    <property type="match status" value="1"/>
</dbReference>
<keyword evidence="1" id="KW-0677">Repeat</keyword>
<evidence type="ECO:0000259" key="3">
    <source>
        <dbReference type="SMART" id="SM00210"/>
    </source>
</evidence>
<dbReference type="EMBL" id="BLKM01000150">
    <property type="protein sequence ID" value="GFG29527.1"/>
    <property type="molecule type" value="Genomic_DNA"/>
</dbReference>
<dbReference type="Proteomes" id="UP000502823">
    <property type="component" value="Unassembled WGS sequence"/>
</dbReference>
<dbReference type="Gene3D" id="2.60.120.200">
    <property type="match status" value="1"/>
</dbReference>
<dbReference type="InterPro" id="IPR013320">
    <property type="entry name" value="ConA-like_dom_sf"/>
</dbReference>
<evidence type="ECO:0000313" key="5">
    <source>
        <dbReference type="Proteomes" id="UP000502823"/>
    </source>
</evidence>
<reference evidence="5" key="1">
    <citation type="submission" date="2020-01" db="EMBL/GenBank/DDBJ databases">
        <title>Draft genome sequence of the Termite Coptotermes fromosanus.</title>
        <authorList>
            <person name="Itakura S."/>
            <person name="Yosikawa Y."/>
            <person name="Umezawa K."/>
        </authorList>
    </citation>
    <scope>NUCLEOTIDE SEQUENCE [LARGE SCALE GENOMIC DNA]</scope>
</reference>
<comment type="caution">
    <text evidence="4">The sequence shown here is derived from an EMBL/GenBank/DDBJ whole genome shotgun (WGS) entry which is preliminary data.</text>
</comment>
<name>A0A6L2PHI9_COPFO</name>
<evidence type="ECO:0000313" key="4">
    <source>
        <dbReference type="EMBL" id="GFG29527.1"/>
    </source>
</evidence>
<keyword evidence="2" id="KW-0812">Transmembrane</keyword>
<feature type="non-terminal residue" evidence="4">
    <location>
        <position position="1"/>
    </location>
</feature>
<keyword evidence="2" id="KW-1133">Transmembrane helix</keyword>
<gene>
    <name evidence="4" type="ORF">Cfor_00803</name>
</gene>
<feature type="transmembrane region" description="Helical" evidence="2">
    <location>
        <begin position="70"/>
        <end position="88"/>
    </location>
</feature>
<dbReference type="InParanoid" id="A0A6L2PHI9"/>
<sequence length="346" mass="37463">TQHGTGTNEHARYNLSFVMVVCVAAELDILRLLNVSGATPGVSEVLGPSAHLPAYKFRPGYNNVLVPDPGAIAAALTAPAGFTLLFVYRQPRKTLGTLLSIHSPGRVTPWFQLTSNLRTGQLVLHYRVTSDSKLHQNSWALQQQQPAPVQQSARSNCIPAAGTRKGNGWTHLALVFNASLNTLTLYLDCQVEKPQPIAGNTGSGTLGLHIPQDSLVYFRQEPGFKKKFLVGLYFYIEDSYNMHLHNLLCGSTASLSRRALSGCRWIGIHIGLLQTTECSCGKALGHVGVNAGGEDQIIPGLQKGHWLVLQPSSLAEEVLVLGMLAALVTCRCRPSQHSEGGSWRSL</sequence>
<dbReference type="AlphaFoldDB" id="A0A6L2PHI9"/>
<dbReference type="OrthoDB" id="6482679at2759"/>
<accession>A0A6L2PHI9</accession>
<dbReference type="InterPro" id="IPR048287">
    <property type="entry name" value="TSPN-like_N"/>
</dbReference>
<evidence type="ECO:0000256" key="1">
    <source>
        <dbReference type="ARBA" id="ARBA00022737"/>
    </source>
</evidence>